<dbReference type="Gene3D" id="1.20.58.670">
    <property type="entry name" value="Dsl1p vesicle tethering complex, Tip20p subunit, domain D"/>
    <property type="match status" value="1"/>
</dbReference>
<dbReference type="Pfam" id="PF20651">
    <property type="entry name" value="EXOC6_Sec15_N"/>
    <property type="match status" value="1"/>
</dbReference>
<evidence type="ECO:0000259" key="8">
    <source>
        <dbReference type="Pfam" id="PF20651"/>
    </source>
</evidence>
<evidence type="ECO:0000256" key="5">
    <source>
        <dbReference type="PIRNR" id="PIRNR025007"/>
    </source>
</evidence>
<evidence type="ECO:0000256" key="6">
    <source>
        <dbReference type="SAM" id="Coils"/>
    </source>
</evidence>
<organism evidence="9 10">
    <name type="scientific">Sordaria brevicollis</name>
    <dbReference type="NCBI Taxonomy" id="83679"/>
    <lineage>
        <taxon>Eukaryota</taxon>
        <taxon>Fungi</taxon>
        <taxon>Dikarya</taxon>
        <taxon>Ascomycota</taxon>
        <taxon>Pezizomycotina</taxon>
        <taxon>Sordariomycetes</taxon>
        <taxon>Sordariomycetidae</taxon>
        <taxon>Sordariales</taxon>
        <taxon>Sordariaceae</taxon>
        <taxon>Sordaria</taxon>
    </lineage>
</organism>
<dbReference type="GO" id="GO:0090522">
    <property type="term" value="P:vesicle tethering involved in exocytosis"/>
    <property type="evidence" value="ECO:0007669"/>
    <property type="project" value="UniProtKB-UniRule"/>
</dbReference>
<comment type="function">
    <text evidence="5">Component of the exocyst complex involved in the docking of exocytic vesicles with fusion sites on the plasma membrane.</text>
</comment>
<dbReference type="InterPro" id="IPR007225">
    <property type="entry name" value="EXOC6/Sec15"/>
</dbReference>
<dbReference type="InterPro" id="IPR046361">
    <property type="entry name" value="EXOC6/Sec15_C"/>
</dbReference>
<protein>
    <recommendedName>
        <fullName evidence="5">Exocyst complex component SEC15</fullName>
    </recommendedName>
</protein>
<dbReference type="AlphaFoldDB" id="A0AAE0P282"/>
<feature type="domain" description="Exocyst complex component EXOC6/Sec15 N-terminal" evidence="8">
    <location>
        <begin position="99"/>
        <end position="273"/>
    </location>
</feature>
<dbReference type="PIRSF" id="PIRSF025007">
    <property type="entry name" value="Sec15"/>
    <property type="match status" value="1"/>
</dbReference>
<dbReference type="GO" id="GO:0006886">
    <property type="term" value="P:intracellular protein transport"/>
    <property type="evidence" value="ECO:0007669"/>
    <property type="project" value="InterPro"/>
</dbReference>
<dbReference type="PANTHER" id="PTHR12702:SF0">
    <property type="entry name" value="EXOCYST COMPLEX COMPONENT 6"/>
    <property type="match status" value="1"/>
</dbReference>
<keyword evidence="10" id="KW-1185">Reference proteome</keyword>
<dbReference type="InterPro" id="IPR048359">
    <property type="entry name" value="EXOC6_Sec15_N"/>
</dbReference>
<reference evidence="9" key="2">
    <citation type="submission" date="2023-07" db="EMBL/GenBank/DDBJ databases">
        <authorList>
            <consortium name="Lawrence Berkeley National Laboratory"/>
            <person name="Haridas S."/>
            <person name="Hensen N."/>
            <person name="Bonometti L."/>
            <person name="Westerberg I."/>
            <person name="Brannstrom I.O."/>
            <person name="Guillou S."/>
            <person name="Cros-Aarteil S."/>
            <person name="Calhoun S."/>
            <person name="Kuo A."/>
            <person name="Mondo S."/>
            <person name="Pangilinan J."/>
            <person name="Riley R."/>
            <person name="LaButti K."/>
            <person name="Andreopoulos B."/>
            <person name="Lipzen A."/>
            <person name="Chen C."/>
            <person name="Yanf M."/>
            <person name="Daum C."/>
            <person name="Ng V."/>
            <person name="Clum A."/>
            <person name="Steindorff A."/>
            <person name="Ohm R."/>
            <person name="Martin F."/>
            <person name="Silar P."/>
            <person name="Natvig D."/>
            <person name="Lalanne C."/>
            <person name="Gautier V."/>
            <person name="Ament-velasquez S.L."/>
            <person name="Kruys A."/>
            <person name="Hutchinson M.I."/>
            <person name="Powell A.J."/>
            <person name="Barry K."/>
            <person name="Miller A.N."/>
            <person name="Grigoriev I.V."/>
            <person name="Debuchy R."/>
            <person name="Gladieux P."/>
            <person name="Thoren M.H."/>
            <person name="Johannesson H."/>
        </authorList>
    </citation>
    <scope>NUCLEOTIDE SEQUENCE</scope>
    <source>
        <strain evidence="9">FGSC 1904</strain>
    </source>
</reference>
<evidence type="ECO:0000256" key="2">
    <source>
        <dbReference type="ARBA" id="ARBA00022448"/>
    </source>
</evidence>
<evidence type="ECO:0000313" key="9">
    <source>
        <dbReference type="EMBL" id="KAK3391680.1"/>
    </source>
</evidence>
<dbReference type="GO" id="GO:0016020">
    <property type="term" value="C:membrane"/>
    <property type="evidence" value="ECO:0007669"/>
    <property type="project" value="TreeGrafter"/>
</dbReference>
<dbReference type="InterPro" id="IPR042044">
    <property type="entry name" value="EXOC6PINT-1/Sec15/Tip20_C_dom2"/>
</dbReference>
<dbReference type="GO" id="GO:0006893">
    <property type="term" value="P:Golgi to plasma membrane transport"/>
    <property type="evidence" value="ECO:0007669"/>
    <property type="project" value="TreeGrafter"/>
</dbReference>
<keyword evidence="2 5" id="KW-0813">Transport</keyword>
<dbReference type="GO" id="GO:0000145">
    <property type="term" value="C:exocyst"/>
    <property type="evidence" value="ECO:0007669"/>
    <property type="project" value="UniProtKB-UniRule"/>
</dbReference>
<dbReference type="Proteomes" id="UP001281003">
    <property type="component" value="Unassembled WGS sequence"/>
</dbReference>
<gene>
    <name evidence="9" type="ORF">B0T20DRAFT_421934</name>
</gene>
<sequence>MERYLDGQATNNLKPRTLSFLDNPRRVYIVNFRIPCKESTGAFRFPVKMPRKVQTWDDYDSAVDQIILTPSDSDFIDQLIPVLKDATASGRTATLVQSLSQYAEEREGDIERIGLTQHEEFLGSVSQLQTIREETVALTAEILDLNQSIQASTEKLAEQKQALVDTRRVRQNITDVSDALRESLKIMHAVNNAHDLIRKKKYYGALKSLEDLQNEYLVPIIQNKYATQYRLADLIQKSIPASRKTISEAVMTDLNTWLYRIRETSQFLGEVAFFGTTKRLDRQRERAEQNPYLGHFKLNSAIELVFDESDEFDVLDNEEVQVDFTPLHEALHIHEALGQIDKFRAEYAATRRQQKDLLMPSSVNLSSDEEENSLRDLLEQITGFAVIEKATIQRAPQLRSTVEVDELWDSMCQTAIRLISRSLTDVDNAELLLKIKGDIALFIQTMESWNYSVSTLNNFQLTLFYKYAELLKRRFSDDFQEIVSTDDYMPMQINNAEEYEKVLKVSWYTEEKSPEELTFPCVLPFSQMYPLCCIDIRNFLNQFYFFSNDHFQHPNIVDETLRKSLDELLTEKVCRTLVERLNSQYLGQIVQILINLEHFEEACHQLEQELIRARSSTSAGGPVSLRSTEEFRSNKKTAEKRIFELVNSKIDDLVDTSDYNWMTPSKPTEPSNYMQTLTRYLENIMGSTLLGLPREIKELIYFDALSHAANKILALPLSPDVKKINHNAVAAMAMDVQHLSAFVANLENAPMLEQNLDELQQTIALMQSDNHDEFFDISTRNKKYGRVDAMNGPILLEKLTMGIESTTTSRAAAPLANFGSRFGLR</sequence>
<evidence type="ECO:0000313" key="10">
    <source>
        <dbReference type="Proteomes" id="UP001281003"/>
    </source>
</evidence>
<keyword evidence="4 6" id="KW-0175">Coiled coil</keyword>
<comment type="similarity">
    <text evidence="1 5">Belongs to the SEC15 family.</text>
</comment>
<accession>A0AAE0P282</accession>
<dbReference type="Gene3D" id="1.10.357.30">
    <property type="entry name" value="Exocyst complex subunit Sec15 C-terminal domain, N-terminal subdomain"/>
    <property type="match status" value="1"/>
</dbReference>
<evidence type="ECO:0000259" key="7">
    <source>
        <dbReference type="Pfam" id="PF04091"/>
    </source>
</evidence>
<dbReference type="InterPro" id="IPR042045">
    <property type="entry name" value="EXOC6/Sec15_C_dom1"/>
</dbReference>
<feature type="coiled-coil region" evidence="6">
    <location>
        <begin position="589"/>
        <end position="616"/>
    </location>
</feature>
<name>A0AAE0P282_SORBR</name>
<dbReference type="FunFam" id="1.20.58.670:FF:000004">
    <property type="entry name" value="Exocyst complex component SEC15"/>
    <property type="match status" value="1"/>
</dbReference>
<evidence type="ECO:0000256" key="4">
    <source>
        <dbReference type="ARBA" id="ARBA00023054"/>
    </source>
</evidence>
<dbReference type="Pfam" id="PF04091">
    <property type="entry name" value="Sec15_C"/>
    <property type="match status" value="1"/>
</dbReference>
<evidence type="ECO:0000256" key="1">
    <source>
        <dbReference type="ARBA" id="ARBA00007944"/>
    </source>
</evidence>
<reference evidence="9" key="1">
    <citation type="journal article" date="2023" name="Mol. Phylogenet. Evol.">
        <title>Genome-scale phylogeny and comparative genomics of the fungal order Sordariales.</title>
        <authorList>
            <person name="Hensen N."/>
            <person name="Bonometti L."/>
            <person name="Westerberg I."/>
            <person name="Brannstrom I.O."/>
            <person name="Guillou S."/>
            <person name="Cros-Aarteil S."/>
            <person name="Calhoun S."/>
            <person name="Haridas S."/>
            <person name="Kuo A."/>
            <person name="Mondo S."/>
            <person name="Pangilinan J."/>
            <person name="Riley R."/>
            <person name="LaButti K."/>
            <person name="Andreopoulos B."/>
            <person name="Lipzen A."/>
            <person name="Chen C."/>
            <person name="Yan M."/>
            <person name="Daum C."/>
            <person name="Ng V."/>
            <person name="Clum A."/>
            <person name="Steindorff A."/>
            <person name="Ohm R.A."/>
            <person name="Martin F."/>
            <person name="Silar P."/>
            <person name="Natvig D.O."/>
            <person name="Lalanne C."/>
            <person name="Gautier V."/>
            <person name="Ament-Velasquez S.L."/>
            <person name="Kruys A."/>
            <person name="Hutchinson M.I."/>
            <person name="Powell A.J."/>
            <person name="Barry K."/>
            <person name="Miller A.N."/>
            <person name="Grigoriev I.V."/>
            <person name="Debuchy R."/>
            <person name="Gladieux P."/>
            <person name="Hiltunen Thoren M."/>
            <person name="Johannesson H."/>
        </authorList>
    </citation>
    <scope>NUCLEOTIDE SEQUENCE</scope>
    <source>
        <strain evidence="9">FGSC 1904</strain>
    </source>
</reference>
<keyword evidence="3 5" id="KW-0268">Exocytosis</keyword>
<comment type="caution">
    <text evidence="9">The sequence shown here is derived from an EMBL/GenBank/DDBJ whole genome shotgun (WGS) entry which is preliminary data.</text>
</comment>
<dbReference type="EMBL" id="JAUTDP010000012">
    <property type="protein sequence ID" value="KAK3391680.1"/>
    <property type="molecule type" value="Genomic_DNA"/>
</dbReference>
<proteinExistence type="inferred from homology"/>
<dbReference type="PANTHER" id="PTHR12702">
    <property type="entry name" value="SEC15"/>
    <property type="match status" value="1"/>
</dbReference>
<feature type="domain" description="Exocyst complex subunit EXOC6/Sec15 C-terminal" evidence="7">
    <location>
        <begin position="456"/>
        <end position="798"/>
    </location>
</feature>
<evidence type="ECO:0000256" key="3">
    <source>
        <dbReference type="ARBA" id="ARBA00022483"/>
    </source>
</evidence>
<dbReference type="FunFam" id="1.10.357.30:FF:000004">
    <property type="entry name" value="Exocyst complex component SEC15"/>
    <property type="match status" value="1"/>
</dbReference>